<comment type="similarity">
    <text evidence="10 11">Belongs to the TonB-dependent receptor family.</text>
</comment>
<dbReference type="InterPro" id="IPR008969">
    <property type="entry name" value="CarboxyPept-like_regulatory"/>
</dbReference>
<dbReference type="RefSeq" id="WP_201919143.1">
    <property type="nucleotide sequence ID" value="NZ_BAABAX010000005.1"/>
</dbReference>
<evidence type="ECO:0000256" key="1">
    <source>
        <dbReference type="ARBA" id="ARBA00004571"/>
    </source>
</evidence>
<dbReference type="InterPro" id="IPR036942">
    <property type="entry name" value="Beta-barrel_TonB_sf"/>
</dbReference>
<accession>A0A937DAR0</accession>
<dbReference type="InterPro" id="IPR023996">
    <property type="entry name" value="TonB-dep_OMP_SusC/RagA"/>
</dbReference>
<keyword evidence="8" id="KW-0675">Receptor</keyword>
<dbReference type="InterPro" id="IPR039426">
    <property type="entry name" value="TonB-dep_rcpt-like"/>
</dbReference>
<feature type="domain" description="TonB-dependent receptor-like beta-barrel" evidence="13">
    <location>
        <begin position="452"/>
        <end position="968"/>
    </location>
</feature>
<evidence type="ECO:0000256" key="5">
    <source>
        <dbReference type="ARBA" id="ARBA00022729"/>
    </source>
</evidence>
<evidence type="ECO:0000256" key="4">
    <source>
        <dbReference type="ARBA" id="ARBA00022692"/>
    </source>
</evidence>
<feature type="domain" description="TonB-dependent receptor plug" evidence="14">
    <location>
        <begin position="121"/>
        <end position="256"/>
    </location>
</feature>
<dbReference type="InterPro" id="IPR023997">
    <property type="entry name" value="TonB-dep_OMP_SusC/RagA_CS"/>
</dbReference>
<sequence>MKKQTHFSRMKILLLLIFTPVMLIAQETITGKVVVESSGEGAPFVNVVENGTDNGTATDIDGNFSINVNALPVRLRVFALGFAEQMVDVATAGAISIQIKESSEALEEVVVTGLATSVKRSNAANAVASVSAEDLAGLTPPQTLDGALAGKFAGALITRSSGAPGGGISVKLRGVTSVNGNAQPLYIVDGIYVNNNSISAAGLNAVSGAAAGGNASNQDNPSNRIADINPDDIESVEVLKGASAAAIYGARAAAGVIIITTKRGKQGKTKVSFSQDIGFNTIINFRGQRQYTEQRVFDFFFSPNADPILDQRSRDAANDQVALFRAASNSGRLVDYEDEIYGEQGLISNTSVNVSGGSENTQFYAAFSNNEEDGIVKNTGYDRKSIRLNINHQFLDDRAKLSLSSNYIDSKADRGFFNNDNTGTTIGVALTSTLPWAQLQPDATGAYPDNPFGSSNPLQTRDLITNREDVNRFIVGGTLDVKLYENEKSNLKLVLGGGVDYYELITTSIFPKRLQFQKPSNGGLNGVSALGTTENKDANYSAFLVHNYTTSNDLNFRTQAGITKQTFFRNTVGNIASDLIAFETNLDQGANVSVSQFKQKQEDQGFFVQEELNYQDKIIGTIGIRGDKSSNNGDANELFYYPKASAAVNLHNFDFWKVGFMNQFKVRGAYGEAGNFAPNGAVFTTYTSSLIDGIAGIVLPIFPLSLGDSDISPERQKELEVGFDASFLQSRVNLEFSYYNKTVDDLILQANVEPSSGFTTKFSNAGDLQNQGFEVSVNADVFTGDDFEWNTGALFFTNRSEVTRLDVDPFNLGAFGTGLGTFRIEEGESVTQIVGNDSNGNLVVLGDAEPDFQMTFTNNLRYKDFTLSFLWHWKQGGDNINLTNLLTDFGGTSPDYDDIDLDPAGVTPNGPFRVGAFRSGNATPFTEDASYLRLREVGLYYTLPTKFLDQVFKGNVSNFKVGFSGNNLINIFDYNSYDPEVSNFGGNGLSTGVEVTPFPSAKRYLFHVKVDF</sequence>
<evidence type="ECO:0000256" key="11">
    <source>
        <dbReference type="RuleBase" id="RU003357"/>
    </source>
</evidence>
<gene>
    <name evidence="15" type="ORF">JJQ60_09770</name>
</gene>
<dbReference type="InterPro" id="IPR037066">
    <property type="entry name" value="Plug_dom_sf"/>
</dbReference>
<dbReference type="PANTHER" id="PTHR30069">
    <property type="entry name" value="TONB-DEPENDENT OUTER MEMBRANE RECEPTOR"/>
    <property type="match status" value="1"/>
</dbReference>
<dbReference type="GO" id="GO:0015344">
    <property type="term" value="F:siderophore uptake transmembrane transporter activity"/>
    <property type="evidence" value="ECO:0007669"/>
    <property type="project" value="TreeGrafter"/>
</dbReference>
<dbReference type="PANTHER" id="PTHR30069:SF29">
    <property type="entry name" value="HEMOGLOBIN AND HEMOGLOBIN-HAPTOGLOBIN-BINDING PROTEIN 1-RELATED"/>
    <property type="match status" value="1"/>
</dbReference>
<dbReference type="GO" id="GO:0009279">
    <property type="term" value="C:cell outer membrane"/>
    <property type="evidence" value="ECO:0007669"/>
    <property type="project" value="UniProtKB-SubCell"/>
</dbReference>
<dbReference type="Pfam" id="PF13715">
    <property type="entry name" value="CarbopepD_reg_2"/>
    <property type="match status" value="1"/>
</dbReference>
<keyword evidence="9 10" id="KW-0998">Cell outer membrane</keyword>
<dbReference type="EMBL" id="JAERQJ010000003">
    <property type="protein sequence ID" value="MBL0683803.1"/>
    <property type="molecule type" value="Genomic_DNA"/>
</dbReference>
<evidence type="ECO:0000313" key="15">
    <source>
        <dbReference type="EMBL" id="MBL0683803.1"/>
    </source>
</evidence>
<proteinExistence type="inferred from homology"/>
<evidence type="ECO:0000256" key="9">
    <source>
        <dbReference type="ARBA" id="ARBA00023237"/>
    </source>
</evidence>
<dbReference type="Pfam" id="PF00593">
    <property type="entry name" value="TonB_dep_Rec_b-barrel"/>
    <property type="match status" value="1"/>
</dbReference>
<comment type="subcellular location">
    <subcellularLocation>
        <location evidence="1 10">Cell outer membrane</location>
        <topology evidence="1 10">Multi-pass membrane protein</topology>
    </subcellularLocation>
</comment>
<evidence type="ECO:0000256" key="3">
    <source>
        <dbReference type="ARBA" id="ARBA00022452"/>
    </source>
</evidence>
<evidence type="ECO:0000256" key="8">
    <source>
        <dbReference type="ARBA" id="ARBA00023170"/>
    </source>
</evidence>
<dbReference type="Gene3D" id="2.170.130.10">
    <property type="entry name" value="TonB-dependent receptor, plug domain"/>
    <property type="match status" value="1"/>
</dbReference>
<evidence type="ECO:0000313" key="16">
    <source>
        <dbReference type="Proteomes" id="UP000651057"/>
    </source>
</evidence>
<feature type="chain" id="PRO_5036884152" evidence="12">
    <location>
        <begin position="26"/>
        <end position="1012"/>
    </location>
</feature>
<dbReference type="Proteomes" id="UP000651057">
    <property type="component" value="Unassembled WGS sequence"/>
</dbReference>
<evidence type="ECO:0000256" key="12">
    <source>
        <dbReference type="SAM" id="SignalP"/>
    </source>
</evidence>
<name>A0A937DAR0_9FLAO</name>
<reference evidence="15" key="1">
    <citation type="submission" date="2021-01" db="EMBL/GenBank/DDBJ databases">
        <authorList>
            <person name="Zhong Y.L."/>
        </authorList>
    </citation>
    <scope>NUCLEOTIDE SEQUENCE</scope>
    <source>
        <strain evidence="15">KCTC 23302</strain>
    </source>
</reference>
<keyword evidence="3 10" id="KW-1134">Transmembrane beta strand</keyword>
<keyword evidence="2 10" id="KW-0813">Transport</keyword>
<dbReference type="InterPro" id="IPR012910">
    <property type="entry name" value="Plug_dom"/>
</dbReference>
<dbReference type="AlphaFoldDB" id="A0A937DAR0"/>
<feature type="signal peptide" evidence="12">
    <location>
        <begin position="1"/>
        <end position="25"/>
    </location>
</feature>
<keyword evidence="7 10" id="KW-0472">Membrane</keyword>
<organism evidence="15 16">
    <name type="scientific">Aquimarina mytili</name>
    <dbReference type="NCBI Taxonomy" id="874423"/>
    <lineage>
        <taxon>Bacteria</taxon>
        <taxon>Pseudomonadati</taxon>
        <taxon>Bacteroidota</taxon>
        <taxon>Flavobacteriia</taxon>
        <taxon>Flavobacteriales</taxon>
        <taxon>Flavobacteriaceae</taxon>
        <taxon>Aquimarina</taxon>
    </lineage>
</organism>
<dbReference type="SUPFAM" id="SSF49464">
    <property type="entry name" value="Carboxypeptidase regulatory domain-like"/>
    <property type="match status" value="1"/>
</dbReference>
<dbReference type="Gene3D" id="2.40.170.20">
    <property type="entry name" value="TonB-dependent receptor, beta-barrel domain"/>
    <property type="match status" value="1"/>
</dbReference>
<dbReference type="NCBIfam" id="TIGR04056">
    <property type="entry name" value="OMP_RagA_SusC"/>
    <property type="match status" value="1"/>
</dbReference>
<evidence type="ECO:0000256" key="7">
    <source>
        <dbReference type="ARBA" id="ARBA00023136"/>
    </source>
</evidence>
<keyword evidence="6 11" id="KW-0798">TonB box</keyword>
<dbReference type="Pfam" id="PF07715">
    <property type="entry name" value="Plug"/>
    <property type="match status" value="1"/>
</dbReference>
<keyword evidence="4 10" id="KW-0812">Transmembrane</keyword>
<protein>
    <submittedName>
        <fullName evidence="15">SusC/RagA family TonB-linked outer membrane protein</fullName>
    </submittedName>
</protein>
<evidence type="ECO:0000256" key="6">
    <source>
        <dbReference type="ARBA" id="ARBA00023077"/>
    </source>
</evidence>
<dbReference type="GO" id="GO:0044718">
    <property type="term" value="P:siderophore transmembrane transport"/>
    <property type="evidence" value="ECO:0007669"/>
    <property type="project" value="TreeGrafter"/>
</dbReference>
<keyword evidence="5 12" id="KW-0732">Signal</keyword>
<keyword evidence="16" id="KW-1185">Reference proteome</keyword>
<evidence type="ECO:0000259" key="14">
    <source>
        <dbReference type="Pfam" id="PF07715"/>
    </source>
</evidence>
<evidence type="ECO:0000256" key="2">
    <source>
        <dbReference type="ARBA" id="ARBA00022448"/>
    </source>
</evidence>
<evidence type="ECO:0000259" key="13">
    <source>
        <dbReference type="Pfam" id="PF00593"/>
    </source>
</evidence>
<dbReference type="SUPFAM" id="SSF56935">
    <property type="entry name" value="Porins"/>
    <property type="match status" value="1"/>
</dbReference>
<comment type="caution">
    <text evidence="15">The sequence shown here is derived from an EMBL/GenBank/DDBJ whole genome shotgun (WGS) entry which is preliminary data.</text>
</comment>
<dbReference type="PROSITE" id="PS52016">
    <property type="entry name" value="TONB_DEPENDENT_REC_3"/>
    <property type="match status" value="1"/>
</dbReference>
<dbReference type="NCBIfam" id="TIGR04057">
    <property type="entry name" value="SusC_RagA_signa"/>
    <property type="match status" value="1"/>
</dbReference>
<dbReference type="InterPro" id="IPR000531">
    <property type="entry name" value="Beta-barrel_TonB"/>
</dbReference>
<evidence type="ECO:0000256" key="10">
    <source>
        <dbReference type="PROSITE-ProRule" id="PRU01360"/>
    </source>
</evidence>